<protein>
    <submittedName>
        <fullName evidence="3">Peptidoglycan/xylan/chitin deacetylase, PgdA/CDA1 family</fullName>
    </submittedName>
</protein>
<proteinExistence type="predicted"/>
<feature type="region of interest" description="Disordered" evidence="1">
    <location>
        <begin position="50"/>
        <end position="107"/>
    </location>
</feature>
<dbReference type="PANTHER" id="PTHR10587:SF125">
    <property type="entry name" value="POLYSACCHARIDE DEACETYLASE YHEN-RELATED"/>
    <property type="match status" value="1"/>
</dbReference>
<dbReference type="EMBL" id="FQXU01000003">
    <property type="protein sequence ID" value="SHH58926.1"/>
    <property type="molecule type" value="Genomic_DNA"/>
</dbReference>
<dbReference type="InterPro" id="IPR050248">
    <property type="entry name" value="Polysacc_deacetylase_ArnD"/>
</dbReference>
<dbReference type="Gene3D" id="3.20.20.370">
    <property type="entry name" value="Glycoside hydrolase/deacetylase"/>
    <property type="match status" value="1"/>
</dbReference>
<feature type="compositionally biased region" description="Basic and acidic residues" evidence="1">
    <location>
        <begin position="56"/>
        <end position="79"/>
    </location>
</feature>
<dbReference type="PROSITE" id="PS51677">
    <property type="entry name" value="NODB"/>
    <property type="match status" value="1"/>
</dbReference>
<evidence type="ECO:0000256" key="1">
    <source>
        <dbReference type="SAM" id="MobiDB-lite"/>
    </source>
</evidence>
<dbReference type="AlphaFoldDB" id="A0A1M5U7U4"/>
<evidence type="ECO:0000313" key="3">
    <source>
        <dbReference type="EMBL" id="SHH58926.1"/>
    </source>
</evidence>
<dbReference type="GO" id="GO:0005975">
    <property type="term" value="P:carbohydrate metabolic process"/>
    <property type="evidence" value="ECO:0007669"/>
    <property type="project" value="InterPro"/>
</dbReference>
<dbReference type="InterPro" id="IPR002509">
    <property type="entry name" value="NODB_dom"/>
</dbReference>
<feature type="compositionally biased region" description="Polar residues" evidence="1">
    <location>
        <begin position="82"/>
        <end position="101"/>
    </location>
</feature>
<evidence type="ECO:0000259" key="2">
    <source>
        <dbReference type="PROSITE" id="PS51677"/>
    </source>
</evidence>
<dbReference type="GO" id="GO:0016810">
    <property type="term" value="F:hydrolase activity, acting on carbon-nitrogen (but not peptide) bonds"/>
    <property type="evidence" value="ECO:0007669"/>
    <property type="project" value="InterPro"/>
</dbReference>
<reference evidence="3 4" key="1">
    <citation type="submission" date="2016-11" db="EMBL/GenBank/DDBJ databases">
        <authorList>
            <person name="Jaros S."/>
            <person name="Januszkiewicz K."/>
            <person name="Wedrychowicz H."/>
        </authorList>
    </citation>
    <scope>NUCLEOTIDE SEQUENCE [LARGE SCALE GENOMIC DNA]</scope>
    <source>
        <strain evidence="3 4">DSM 6191</strain>
    </source>
</reference>
<dbReference type="SUPFAM" id="SSF88713">
    <property type="entry name" value="Glycoside hydrolase/deacetylase"/>
    <property type="match status" value="1"/>
</dbReference>
<name>A0A1M5U7U4_9CLOT</name>
<gene>
    <name evidence="3" type="ORF">SAMN02745941_00432</name>
</gene>
<organism evidence="3 4">
    <name type="scientific">Clostridium intestinale DSM 6191</name>
    <dbReference type="NCBI Taxonomy" id="1121320"/>
    <lineage>
        <taxon>Bacteria</taxon>
        <taxon>Bacillati</taxon>
        <taxon>Bacillota</taxon>
        <taxon>Clostridia</taxon>
        <taxon>Eubacteriales</taxon>
        <taxon>Clostridiaceae</taxon>
        <taxon>Clostridium</taxon>
    </lineage>
</organism>
<feature type="domain" description="NodB homology" evidence="2">
    <location>
        <begin position="126"/>
        <end position="326"/>
    </location>
</feature>
<dbReference type="Proteomes" id="UP000184241">
    <property type="component" value="Unassembled WGS sequence"/>
</dbReference>
<dbReference type="CDD" id="cd10944">
    <property type="entry name" value="CE4_SmPgdA_like"/>
    <property type="match status" value="1"/>
</dbReference>
<dbReference type="PANTHER" id="PTHR10587">
    <property type="entry name" value="GLYCOSYL TRANSFERASE-RELATED"/>
    <property type="match status" value="1"/>
</dbReference>
<sequence length="329" mass="37133">MKRRSKARKKKKFIARYVVFCLLLVIVGFFSGKYLLTKFYSPSSQEETVLAGNSSSDEKDSSNDDSKSNSTDKDSKSSNEEANNNIKNGDKSPLNQNNQQEIDPISDSKKVKDMLKSGVYTSKEKKIAYLTFDDGPSVTVTPKILDILNQNKIHGTFFIVGSELDKSDKAKDLLKRIVNDGNTLANHTYSHNYKTLYPGGHVNAAAFMDEVERTNKLITDVVGEKYKPRVVRFPGGHASWKGTEEVDRLLDEKGYVYIDWNALVGDAEGKHRNKEELIQRFNQTKTENAKNGDLVVLMHDTYGKESTAEALPQLINELRNEGYEFHTLM</sequence>
<evidence type="ECO:0000313" key="4">
    <source>
        <dbReference type="Proteomes" id="UP000184241"/>
    </source>
</evidence>
<dbReference type="Pfam" id="PF01522">
    <property type="entry name" value="Polysacc_deac_1"/>
    <property type="match status" value="1"/>
</dbReference>
<dbReference type="InterPro" id="IPR011330">
    <property type="entry name" value="Glyco_hydro/deAcase_b/a-brl"/>
</dbReference>
<accession>A0A1M5U7U4</accession>
<dbReference type="RefSeq" id="WP_073016244.1">
    <property type="nucleotide sequence ID" value="NZ_FQXU01000003.1"/>
</dbReference>